<proteinExistence type="predicted"/>
<evidence type="ECO:0000256" key="2">
    <source>
        <dbReference type="SAM" id="SignalP"/>
    </source>
</evidence>
<dbReference type="eggNOG" id="COG3678">
    <property type="taxonomic scope" value="Bacteria"/>
</dbReference>
<dbReference type="RefSeq" id="WP_013580618.1">
    <property type="nucleotide sequence ID" value="NC_015064.1"/>
</dbReference>
<dbReference type="OrthoDB" id="123229at2"/>
<evidence type="ECO:0000256" key="1">
    <source>
        <dbReference type="SAM" id="MobiDB-lite"/>
    </source>
</evidence>
<reference evidence="4" key="1">
    <citation type="submission" date="2011-01" db="EMBL/GenBank/DDBJ databases">
        <title>Complete sequence of chromosome of Acidobacterium sp. MP5ACTX9.</title>
        <authorList>
            <consortium name="US DOE Joint Genome Institute"/>
            <person name="Lucas S."/>
            <person name="Copeland A."/>
            <person name="Lapidus A."/>
            <person name="Cheng J.-F."/>
            <person name="Goodwin L."/>
            <person name="Pitluck S."/>
            <person name="Teshima H."/>
            <person name="Detter J.C."/>
            <person name="Han C."/>
            <person name="Tapia R."/>
            <person name="Land M."/>
            <person name="Hauser L."/>
            <person name="Kyrpides N."/>
            <person name="Ivanova N."/>
            <person name="Ovchinnikova G."/>
            <person name="Pagani I."/>
            <person name="Rawat S.R."/>
            <person name="Mannisto M."/>
            <person name="Haggblom M.M."/>
            <person name="Woyke T."/>
        </authorList>
    </citation>
    <scope>NUCLEOTIDE SEQUENCE [LARGE SCALE GENOMIC DNA]</scope>
    <source>
        <strain evidence="4">MP5ACTX9</strain>
    </source>
</reference>
<keyword evidence="4" id="KW-1185">Reference proteome</keyword>
<evidence type="ECO:0000313" key="4">
    <source>
        <dbReference type="Proteomes" id="UP000000343"/>
    </source>
</evidence>
<dbReference type="EMBL" id="CP002480">
    <property type="protein sequence ID" value="ADW69302.1"/>
    <property type="molecule type" value="Genomic_DNA"/>
</dbReference>
<keyword evidence="2" id="KW-0732">Signal</keyword>
<dbReference type="AlphaFoldDB" id="E8X378"/>
<feature type="region of interest" description="Disordered" evidence="1">
    <location>
        <begin position="112"/>
        <end position="149"/>
    </location>
</feature>
<accession>E8X378</accession>
<dbReference type="Proteomes" id="UP000000343">
    <property type="component" value="Chromosome"/>
</dbReference>
<dbReference type="HOGENOM" id="CLU_149264_0_0_0"/>
<evidence type="ECO:0000313" key="3">
    <source>
        <dbReference type="EMBL" id="ADW69302.1"/>
    </source>
</evidence>
<protein>
    <recommendedName>
        <fullName evidence="5">Periplasmic heavy metal sensor</fullName>
    </recommendedName>
</protein>
<sequence length="149" mass="15965">MRTLSQLSFILLGAALCGGVAASAQTPDQTAPAPAPIVREHAHHGPDAAHQVKFLTKKLGLTPDQAAQVEPILAERDQKMADLHASDSNMTVKQMHQQMRAIMEDSKQKLDGVLNDQQKQQLAEMKSERRHHGRGGDQGAAAPAPAPTA</sequence>
<organism evidence="4">
    <name type="scientific">Granulicella tundricola (strain ATCC BAA-1859 / DSM 23138 / MP5ACTX9)</name>
    <dbReference type="NCBI Taxonomy" id="1198114"/>
    <lineage>
        <taxon>Bacteria</taxon>
        <taxon>Pseudomonadati</taxon>
        <taxon>Acidobacteriota</taxon>
        <taxon>Terriglobia</taxon>
        <taxon>Terriglobales</taxon>
        <taxon>Acidobacteriaceae</taxon>
        <taxon>Granulicella</taxon>
    </lineage>
</organism>
<name>E8X378_GRATM</name>
<dbReference type="KEGG" id="acm:AciX9_2264"/>
<feature type="chain" id="PRO_5003234314" description="Periplasmic heavy metal sensor" evidence="2">
    <location>
        <begin position="25"/>
        <end position="149"/>
    </location>
</feature>
<evidence type="ECO:0008006" key="5">
    <source>
        <dbReference type="Google" id="ProtNLM"/>
    </source>
</evidence>
<gene>
    <name evidence="3" type="ordered locus">AciX9_2264</name>
</gene>
<feature type="signal peptide" evidence="2">
    <location>
        <begin position="1"/>
        <end position="24"/>
    </location>
</feature>
<dbReference type="PaxDb" id="1198114-AciX9_2264"/>
<dbReference type="STRING" id="1198114.AciX9_2264"/>